<comment type="caution">
    <text evidence="2">The sequence shown here is derived from an EMBL/GenBank/DDBJ whole genome shotgun (WGS) entry which is preliminary data.</text>
</comment>
<feature type="chain" id="PRO_5047372434" evidence="1">
    <location>
        <begin position="24"/>
        <end position="354"/>
    </location>
</feature>
<keyword evidence="1" id="KW-0732">Signal</keyword>
<reference evidence="2 3" key="1">
    <citation type="submission" date="2022-10" db="EMBL/GenBank/DDBJ databases">
        <title>High-quality genome sequences of two octocoral-associated bacteria, Endozoicomonas euniceicola EF212 and Endozoicomonas gorgoniicola PS125.</title>
        <authorList>
            <person name="Chiou Y.-J."/>
            <person name="Chen Y.-H."/>
        </authorList>
    </citation>
    <scope>NUCLEOTIDE SEQUENCE [LARGE SCALE GENOMIC DNA]</scope>
    <source>
        <strain evidence="2 3">PS125</strain>
    </source>
</reference>
<evidence type="ECO:0000313" key="2">
    <source>
        <dbReference type="EMBL" id="MCW7554385.1"/>
    </source>
</evidence>
<dbReference type="Proteomes" id="UP001209854">
    <property type="component" value="Unassembled WGS sequence"/>
</dbReference>
<feature type="signal peptide" evidence="1">
    <location>
        <begin position="1"/>
        <end position="23"/>
    </location>
</feature>
<dbReference type="EMBL" id="JAPFCC010000001">
    <property type="protein sequence ID" value="MCW7554385.1"/>
    <property type="molecule type" value="Genomic_DNA"/>
</dbReference>
<accession>A0ABT3MYD0</accession>
<proteinExistence type="predicted"/>
<name>A0ABT3MYD0_9GAMM</name>
<sequence length="354" mass="40139">MNKLFYALLLTPFFTIASTNTHAEVVYQLAGIDSAGTAVVIENSGAENWQVVFENTLEGCRAEANGNLNDFFPNASHQPLDKNQFAFGCSNGYVFIAENGKPADSVQLPTSYMFWYDTASFYKNEKIGIFLESKTSPVLIVFNKEFNDTFGKNWLFAAQKGNLFIIDINTKQLVSIPSWPIYLGFYGYSYLRMGNDRHNIDYTLPMAGFDIYKDKQDTFHLLGAMELPSEKTKKPKLLIQRLPLPDGTPGQQWQNQPGNPPAHYHAPSNYGSDKFNCDIADWRSGILGEDLPKSCHWPHKLNKPPAPRELKGLTGDQPQLDHYHSHITFERSPDNTDYSVRMRTNENAFGWQEL</sequence>
<gene>
    <name evidence="2" type="ORF">NX722_17515</name>
</gene>
<evidence type="ECO:0000313" key="3">
    <source>
        <dbReference type="Proteomes" id="UP001209854"/>
    </source>
</evidence>
<protein>
    <submittedName>
        <fullName evidence="2">Uncharacterized protein</fullName>
    </submittedName>
</protein>
<dbReference type="RefSeq" id="WP_262564134.1">
    <property type="nucleotide sequence ID" value="NZ_JAPFCC010000001.1"/>
</dbReference>
<keyword evidence="3" id="KW-1185">Reference proteome</keyword>
<organism evidence="2 3">
    <name type="scientific">Endozoicomonas gorgoniicola</name>
    <dbReference type="NCBI Taxonomy" id="1234144"/>
    <lineage>
        <taxon>Bacteria</taxon>
        <taxon>Pseudomonadati</taxon>
        <taxon>Pseudomonadota</taxon>
        <taxon>Gammaproteobacteria</taxon>
        <taxon>Oceanospirillales</taxon>
        <taxon>Endozoicomonadaceae</taxon>
        <taxon>Endozoicomonas</taxon>
    </lineage>
</organism>
<evidence type="ECO:0000256" key="1">
    <source>
        <dbReference type="SAM" id="SignalP"/>
    </source>
</evidence>